<sequence length="517" mass="53946">MAFSFGAPAQQQQQPAAGGSTGGFSFGQPAGQQQSGTSTGGGFSFGGQQQQQQQQPPNQPGQQQQPSTGGFSFGQPQQQQQQNQQQQQPQPQQPSGGLFGSSTTGGASGFGSSTNAGGGGLFGQQQAQSKPAFSFGGSTTTTQQPQQQQQPGQAGQAGQAGQLGQSQFGQSQLGQSQFGASQAQQSQQQQQPQQDKKLGQSLTSKMEAIRQAWDTNNLQTCRFMTYFYNSLPPGVLPPTGPTGAGGGGPFDSNPNFGRRQDAVGPYHDALWQSAVTSNPDPTALVPVLAVGFPDLKARVEGQEKEAARQLEHLAQLRGRIEAAERRETLSDSVRAKAALKRQQGLHHRIMGIARKSHVLVPPPAGQSSASASLSASRGGAGGAGSITKEEEALRTRLEACEADLEQALSGSASSAGSSSSSATKLKSRINDLWTTLATIKAQRTALERSGRRPGGVEWAVVDPKGVEDVAGILAQQQAGLNHLVATLEEDARALDTVCRGLKGVELVGVEGQRRGAR</sequence>
<dbReference type="EMBL" id="KZ819670">
    <property type="protein sequence ID" value="PWN26930.1"/>
    <property type="molecule type" value="Genomic_DNA"/>
</dbReference>
<evidence type="ECO:0000256" key="1">
    <source>
        <dbReference type="ARBA" id="ARBA00004123"/>
    </source>
</evidence>
<evidence type="ECO:0000313" key="7">
    <source>
        <dbReference type="EMBL" id="PWN26930.1"/>
    </source>
</evidence>
<dbReference type="GO" id="GO:0017056">
    <property type="term" value="F:structural constituent of nuclear pore"/>
    <property type="evidence" value="ECO:0007669"/>
    <property type="project" value="TreeGrafter"/>
</dbReference>
<feature type="compositionally biased region" description="Low complexity" evidence="5">
    <location>
        <begin position="1"/>
        <end position="18"/>
    </location>
</feature>
<keyword evidence="4" id="KW-0175">Coiled coil</keyword>
<evidence type="ECO:0000256" key="3">
    <source>
        <dbReference type="ARBA" id="ARBA00023242"/>
    </source>
</evidence>
<organism evidence="7 8">
    <name type="scientific">Jaminaea rosea</name>
    <dbReference type="NCBI Taxonomy" id="1569628"/>
    <lineage>
        <taxon>Eukaryota</taxon>
        <taxon>Fungi</taxon>
        <taxon>Dikarya</taxon>
        <taxon>Basidiomycota</taxon>
        <taxon>Ustilaginomycotina</taxon>
        <taxon>Exobasidiomycetes</taxon>
        <taxon>Microstromatales</taxon>
        <taxon>Microstromatales incertae sedis</taxon>
        <taxon>Jaminaea</taxon>
    </lineage>
</organism>
<evidence type="ECO:0000256" key="2">
    <source>
        <dbReference type="ARBA" id="ARBA00022448"/>
    </source>
</evidence>
<dbReference type="AlphaFoldDB" id="A0A316UNT9"/>
<dbReference type="GO" id="GO:0006999">
    <property type="term" value="P:nuclear pore organization"/>
    <property type="evidence" value="ECO:0007669"/>
    <property type="project" value="TreeGrafter"/>
</dbReference>
<feature type="domain" description="Nucleoporin Nup54 alpha-helical" evidence="6">
    <location>
        <begin position="267"/>
        <end position="435"/>
    </location>
</feature>
<keyword evidence="2" id="KW-0813">Transport</keyword>
<feature type="compositionally biased region" description="Low complexity" evidence="5">
    <location>
        <begin position="26"/>
        <end position="37"/>
    </location>
</feature>
<dbReference type="STRING" id="1569628.A0A316UNT9"/>
<dbReference type="Pfam" id="PF13874">
    <property type="entry name" value="Nup54"/>
    <property type="match status" value="1"/>
</dbReference>
<keyword evidence="3" id="KW-0539">Nucleus</keyword>
<dbReference type="PANTHER" id="PTHR13000:SF0">
    <property type="entry name" value="NUCLEOPORIN P54"/>
    <property type="match status" value="1"/>
</dbReference>
<feature type="compositionally biased region" description="Low complexity" evidence="5">
    <location>
        <begin position="365"/>
        <end position="377"/>
    </location>
</feature>
<dbReference type="PANTHER" id="PTHR13000">
    <property type="entry name" value="NUCLEOPORIN P54"/>
    <property type="match status" value="1"/>
</dbReference>
<feature type="region of interest" description="Disordered" evidence="5">
    <location>
        <begin position="360"/>
        <end position="386"/>
    </location>
</feature>
<protein>
    <recommendedName>
        <fullName evidence="6">Nucleoporin Nup54 alpha-helical domain-containing protein</fullName>
    </recommendedName>
</protein>
<proteinExistence type="predicted"/>
<dbReference type="OrthoDB" id="6162375at2759"/>
<comment type="subcellular location">
    <subcellularLocation>
        <location evidence="1">Nucleus</location>
    </subcellularLocation>
</comment>
<evidence type="ECO:0000313" key="8">
    <source>
        <dbReference type="Proteomes" id="UP000245884"/>
    </source>
</evidence>
<feature type="coiled-coil region" evidence="4">
    <location>
        <begin position="299"/>
        <end position="326"/>
    </location>
</feature>
<dbReference type="GeneID" id="37031097"/>
<dbReference type="GO" id="GO:0044613">
    <property type="term" value="C:nuclear pore central transport channel"/>
    <property type="evidence" value="ECO:0007669"/>
    <property type="project" value="TreeGrafter"/>
</dbReference>
<evidence type="ECO:0000259" key="6">
    <source>
        <dbReference type="Pfam" id="PF13874"/>
    </source>
</evidence>
<dbReference type="InterPro" id="IPR025712">
    <property type="entry name" value="Nup54_alpha-helical_dom"/>
</dbReference>
<feature type="region of interest" description="Disordered" evidence="5">
    <location>
        <begin position="1"/>
        <end position="200"/>
    </location>
</feature>
<dbReference type="GO" id="GO:0036228">
    <property type="term" value="P:protein localization to nuclear inner membrane"/>
    <property type="evidence" value="ECO:0007669"/>
    <property type="project" value="TreeGrafter"/>
</dbReference>
<accession>A0A316UNT9</accession>
<feature type="compositionally biased region" description="Low complexity" evidence="5">
    <location>
        <begin position="46"/>
        <end position="115"/>
    </location>
</feature>
<feature type="region of interest" description="Disordered" evidence="5">
    <location>
        <begin position="237"/>
        <end position="261"/>
    </location>
</feature>
<evidence type="ECO:0000256" key="5">
    <source>
        <dbReference type="SAM" id="MobiDB-lite"/>
    </source>
</evidence>
<dbReference type="RefSeq" id="XP_025361542.1">
    <property type="nucleotide sequence ID" value="XM_025509274.1"/>
</dbReference>
<gene>
    <name evidence="7" type="ORF">BDZ90DRAFT_280404</name>
</gene>
<keyword evidence="8" id="KW-1185">Reference proteome</keyword>
<dbReference type="InterPro" id="IPR024864">
    <property type="entry name" value="Nup54/Nup57/Nup44"/>
</dbReference>
<dbReference type="Proteomes" id="UP000245884">
    <property type="component" value="Unassembled WGS sequence"/>
</dbReference>
<dbReference type="GO" id="GO:0006607">
    <property type="term" value="P:NLS-bearing protein import into nucleus"/>
    <property type="evidence" value="ECO:0007669"/>
    <property type="project" value="TreeGrafter"/>
</dbReference>
<evidence type="ECO:0000256" key="4">
    <source>
        <dbReference type="SAM" id="Coils"/>
    </source>
</evidence>
<reference evidence="7 8" key="1">
    <citation type="journal article" date="2018" name="Mol. Biol. Evol.">
        <title>Broad Genomic Sampling Reveals a Smut Pathogenic Ancestry of the Fungal Clade Ustilaginomycotina.</title>
        <authorList>
            <person name="Kijpornyongpan T."/>
            <person name="Mondo S.J."/>
            <person name="Barry K."/>
            <person name="Sandor L."/>
            <person name="Lee J."/>
            <person name="Lipzen A."/>
            <person name="Pangilinan J."/>
            <person name="LaButti K."/>
            <person name="Hainaut M."/>
            <person name="Henrissat B."/>
            <person name="Grigoriev I.V."/>
            <person name="Spatafora J.W."/>
            <person name="Aime M.C."/>
        </authorList>
    </citation>
    <scope>NUCLEOTIDE SEQUENCE [LARGE SCALE GENOMIC DNA]</scope>
    <source>
        <strain evidence="7 8">MCA 5214</strain>
    </source>
</reference>
<name>A0A316UNT9_9BASI</name>
<feature type="compositionally biased region" description="Low complexity" evidence="5">
    <location>
        <begin position="123"/>
        <end position="193"/>
    </location>
</feature>